<protein>
    <recommendedName>
        <fullName evidence="5 13">3-deoxy-D-manno-octulosonic acid transferase</fullName>
        <shortName evidence="13">Kdo transferase</shortName>
        <ecNumber evidence="4 13">2.4.99.12</ecNumber>
    </recommendedName>
    <alternativeName>
        <fullName evidence="9 13">Lipid IV(A) 3-deoxy-D-manno-octulosonic acid transferase</fullName>
    </alternativeName>
</protein>
<dbReference type="GO" id="GO:0043842">
    <property type="term" value="F:Kdo transferase activity"/>
    <property type="evidence" value="ECO:0007669"/>
    <property type="project" value="UniProtKB-EC"/>
</dbReference>
<sequence>MLLGLLVLLILPWSLFRSILGGPEVRQRWLARIGIERARNQYGGLLIHCVSVGEVMAAAPLIRKILAEQPHLPITVTTTTLTGRQRARELFAGQVCQRYLPIDLPWLMSRLLHQIKPSKVLVVEVELWPNLLHLCRRQSIPVIIVNARMTDRSARRYARFGSLFVSMLQRLHLVCAQGQRDYENYLNLGVPRQRLVLTGNMKFDLAVQDKMVLKAQLVEKFALQQRRVLLGGSTHDGEEKILIQVYQILKKQFPELILILVPRHPQRFEPVWNLCTAVSQACIRVSEEKRCDAATDILLIDRMGMLQQCYALADIAFVGGSLADRGGHNALEASALAVPVLMGPSQFNNPEICQTLQQAGALITVHDQQDLLIQCQQWLAHTERAEQAGQAGKAVLEENRGAVLRTYALLQ</sequence>
<dbReference type="PANTHER" id="PTHR42755">
    <property type="entry name" value="3-DEOXY-MANNO-OCTULOSONATE CYTIDYLYLTRANSFERASE"/>
    <property type="match status" value="1"/>
</dbReference>
<dbReference type="EC" id="2.4.99.12" evidence="4 13"/>
<keyword evidence="6" id="KW-0997">Cell inner membrane</keyword>
<evidence type="ECO:0000256" key="4">
    <source>
        <dbReference type="ARBA" id="ARBA00012621"/>
    </source>
</evidence>
<name>A0A939DKL4_9ALTE</name>
<proteinExistence type="inferred from homology"/>
<feature type="active site" description="Proton acceptor" evidence="11">
    <location>
        <position position="54"/>
    </location>
</feature>
<dbReference type="GO" id="GO:0005886">
    <property type="term" value="C:plasma membrane"/>
    <property type="evidence" value="ECO:0007669"/>
    <property type="project" value="UniProtKB-SubCell"/>
</dbReference>
<evidence type="ECO:0000256" key="2">
    <source>
        <dbReference type="ARBA" id="ARBA00004713"/>
    </source>
</evidence>
<dbReference type="GO" id="GO:0009245">
    <property type="term" value="P:lipid A biosynthetic process"/>
    <property type="evidence" value="ECO:0007669"/>
    <property type="project" value="TreeGrafter"/>
</dbReference>
<dbReference type="InterPro" id="IPR039901">
    <property type="entry name" value="Kdotransferase"/>
</dbReference>
<dbReference type="Gene3D" id="3.40.50.2000">
    <property type="entry name" value="Glycogen Phosphorylase B"/>
    <property type="match status" value="1"/>
</dbReference>
<dbReference type="GO" id="GO:0009244">
    <property type="term" value="P:lipopolysaccharide core region biosynthetic process"/>
    <property type="evidence" value="ECO:0007669"/>
    <property type="project" value="UniProtKB-UniRule"/>
</dbReference>
<feature type="site" description="Transition state stabilizer" evidence="12">
    <location>
        <position position="124"/>
    </location>
</feature>
<dbReference type="AlphaFoldDB" id="A0A939DKL4"/>
<evidence type="ECO:0000259" key="14">
    <source>
        <dbReference type="Pfam" id="PF00534"/>
    </source>
</evidence>
<comment type="function">
    <text evidence="13">Involved in lipopolysaccharide (LPS) biosynthesis. Catalyzes the transfer of 3-deoxy-D-manno-octulosonate (Kdo) residue(s) from CMP-Kdo to lipid IV(A), the tetraacyldisaccharide-1,4'-bisphosphate precursor of lipid A.</text>
</comment>
<comment type="subcellular location">
    <subcellularLocation>
        <location evidence="1">Cell inner membrane</location>
        <topology evidence="1">Single-pass membrane protein</topology>
        <orientation evidence="1">Cytoplasmic side</orientation>
    </subcellularLocation>
    <subcellularLocation>
        <location evidence="13">Cell membrane</location>
    </subcellularLocation>
</comment>
<evidence type="ECO:0000256" key="12">
    <source>
        <dbReference type="PIRSR" id="PIRSR639901-2"/>
    </source>
</evidence>
<organism evidence="16 17">
    <name type="scientific">Bowmanella dokdonensis</name>
    <dbReference type="NCBI Taxonomy" id="751969"/>
    <lineage>
        <taxon>Bacteria</taxon>
        <taxon>Pseudomonadati</taxon>
        <taxon>Pseudomonadota</taxon>
        <taxon>Gammaproteobacteria</taxon>
        <taxon>Alteromonadales</taxon>
        <taxon>Alteromonadaceae</taxon>
        <taxon>Bowmanella</taxon>
    </lineage>
</organism>
<dbReference type="InterPro" id="IPR038107">
    <property type="entry name" value="Glycos_transf_N_sf"/>
</dbReference>
<dbReference type="FunFam" id="3.40.50.2000:FF:000032">
    <property type="entry name" value="3-deoxy-D-manno-octulosonic acid transferase"/>
    <property type="match status" value="1"/>
</dbReference>
<evidence type="ECO:0000256" key="6">
    <source>
        <dbReference type="ARBA" id="ARBA00022519"/>
    </source>
</evidence>
<keyword evidence="16" id="KW-0328">Glycosyltransferase</keyword>
<evidence type="ECO:0000256" key="7">
    <source>
        <dbReference type="ARBA" id="ARBA00022679"/>
    </source>
</evidence>
<feature type="domain" description="3-deoxy-D-manno-octulosonic-acid transferase N-terminal" evidence="15">
    <location>
        <begin position="27"/>
        <end position="204"/>
    </location>
</feature>
<dbReference type="Proteomes" id="UP000664654">
    <property type="component" value="Unassembled WGS sequence"/>
</dbReference>
<evidence type="ECO:0000256" key="3">
    <source>
        <dbReference type="ARBA" id="ARBA00006380"/>
    </source>
</evidence>
<dbReference type="EMBL" id="JAFKCV010000001">
    <property type="protein sequence ID" value="MBN7823596.1"/>
    <property type="molecule type" value="Genomic_DNA"/>
</dbReference>
<comment type="pathway">
    <text evidence="2 13">Bacterial outer membrane biogenesis; LPS core biosynthesis.</text>
</comment>
<evidence type="ECO:0000256" key="10">
    <source>
        <dbReference type="ARBA" id="ARBA00049183"/>
    </source>
</evidence>
<comment type="catalytic activity">
    <reaction evidence="10 13">
        <text>lipid IVA (E. coli) + CMP-3-deoxy-beta-D-manno-octulosonate = alpha-Kdo-(2-&gt;6)-lipid IVA (E. coli) + CMP + H(+)</text>
        <dbReference type="Rhea" id="RHEA:28066"/>
        <dbReference type="ChEBI" id="CHEBI:15378"/>
        <dbReference type="ChEBI" id="CHEBI:58603"/>
        <dbReference type="ChEBI" id="CHEBI:60364"/>
        <dbReference type="ChEBI" id="CHEBI:60377"/>
        <dbReference type="ChEBI" id="CHEBI:85987"/>
        <dbReference type="EC" id="2.4.99.12"/>
    </reaction>
</comment>
<dbReference type="SUPFAM" id="SSF53756">
    <property type="entry name" value="UDP-Glycosyltransferase/glycogen phosphorylase"/>
    <property type="match status" value="1"/>
</dbReference>
<keyword evidence="13" id="KW-1003">Cell membrane</keyword>
<keyword evidence="6" id="KW-0472">Membrane</keyword>
<evidence type="ECO:0000256" key="9">
    <source>
        <dbReference type="ARBA" id="ARBA00031445"/>
    </source>
</evidence>
<dbReference type="Pfam" id="PF00534">
    <property type="entry name" value="Glycos_transf_1"/>
    <property type="match status" value="1"/>
</dbReference>
<feature type="site" description="Transition state stabilizer" evidence="12">
    <location>
        <position position="202"/>
    </location>
</feature>
<dbReference type="Gene3D" id="3.40.50.11720">
    <property type="entry name" value="3-Deoxy-D-manno-octulosonic-acid transferase, N-terminal domain"/>
    <property type="match status" value="1"/>
</dbReference>
<dbReference type="InterPro" id="IPR007507">
    <property type="entry name" value="Glycos_transf_N"/>
</dbReference>
<evidence type="ECO:0000259" key="15">
    <source>
        <dbReference type="Pfam" id="PF04413"/>
    </source>
</evidence>
<evidence type="ECO:0000256" key="8">
    <source>
        <dbReference type="ARBA" id="ARBA00022968"/>
    </source>
</evidence>
<keyword evidence="8" id="KW-0735">Signal-anchor</keyword>
<dbReference type="FunFam" id="3.40.50.11720:FF:000001">
    <property type="entry name" value="3-deoxy-D-manno-octulosonic acid transferase"/>
    <property type="match status" value="1"/>
</dbReference>
<keyword evidence="17" id="KW-1185">Reference proteome</keyword>
<evidence type="ECO:0000256" key="5">
    <source>
        <dbReference type="ARBA" id="ARBA00019077"/>
    </source>
</evidence>
<keyword evidence="7 13" id="KW-0808">Transferase</keyword>
<evidence type="ECO:0000313" key="16">
    <source>
        <dbReference type="EMBL" id="MBN7823596.1"/>
    </source>
</evidence>
<feature type="domain" description="Glycosyl transferase family 1" evidence="14">
    <location>
        <begin position="236"/>
        <end position="393"/>
    </location>
</feature>
<accession>A0A939DKL4</accession>
<dbReference type="Pfam" id="PF04413">
    <property type="entry name" value="Glycos_transf_N"/>
    <property type="match status" value="1"/>
</dbReference>
<comment type="caution">
    <text evidence="16">The sequence shown here is derived from an EMBL/GenBank/DDBJ whole genome shotgun (WGS) entry which is preliminary data.</text>
</comment>
<comment type="similarity">
    <text evidence="3">Belongs to the glycosyltransferase group 1 family. Glycosyltransferase 30 subfamily.</text>
</comment>
<keyword evidence="13" id="KW-0448">Lipopolysaccharide biosynthesis</keyword>
<evidence type="ECO:0000256" key="13">
    <source>
        <dbReference type="RuleBase" id="RU365103"/>
    </source>
</evidence>
<dbReference type="PANTHER" id="PTHR42755:SF1">
    <property type="entry name" value="3-DEOXY-D-MANNO-OCTULOSONIC ACID TRANSFERASE, MITOCHONDRIAL-RELATED"/>
    <property type="match status" value="1"/>
</dbReference>
<dbReference type="InterPro" id="IPR001296">
    <property type="entry name" value="Glyco_trans_1"/>
</dbReference>
<evidence type="ECO:0000313" key="17">
    <source>
        <dbReference type="Proteomes" id="UP000664654"/>
    </source>
</evidence>
<reference evidence="16" key="1">
    <citation type="submission" date="2021-03" db="EMBL/GenBank/DDBJ databases">
        <title>novel species isolated from a fishpond in China.</title>
        <authorList>
            <person name="Lu H."/>
            <person name="Cai Z."/>
        </authorList>
    </citation>
    <scope>NUCLEOTIDE SEQUENCE</scope>
    <source>
        <strain evidence="16">JCM 30855</strain>
    </source>
</reference>
<dbReference type="NCBIfam" id="NF004388">
    <property type="entry name" value="PRK05749.1-4"/>
    <property type="match status" value="1"/>
</dbReference>
<keyword evidence="8" id="KW-0812">Transmembrane</keyword>
<evidence type="ECO:0000256" key="11">
    <source>
        <dbReference type="PIRSR" id="PIRSR639901-1"/>
    </source>
</evidence>
<gene>
    <name evidence="16" type="primary">waaA</name>
    <name evidence="16" type="ORF">J0A66_00030</name>
</gene>
<evidence type="ECO:0000256" key="1">
    <source>
        <dbReference type="ARBA" id="ARBA00004388"/>
    </source>
</evidence>